<evidence type="ECO:0000256" key="1">
    <source>
        <dbReference type="SAM" id="MobiDB-lite"/>
    </source>
</evidence>
<feature type="region of interest" description="Disordered" evidence="1">
    <location>
        <begin position="178"/>
        <end position="204"/>
    </location>
</feature>
<comment type="caution">
    <text evidence="3">The sequence shown here is derived from an EMBL/GenBank/DDBJ whole genome shotgun (WGS) entry which is preliminary data.</text>
</comment>
<dbReference type="Proteomes" id="UP000198287">
    <property type="component" value="Unassembled WGS sequence"/>
</dbReference>
<accession>A0A226D7V4</accession>
<feature type="chain" id="PRO_5012195104" description="Secreted protein" evidence="2">
    <location>
        <begin position="25"/>
        <end position="204"/>
    </location>
</feature>
<name>A0A226D7V4_FOLCA</name>
<dbReference type="AlphaFoldDB" id="A0A226D7V4"/>
<feature type="signal peptide" evidence="2">
    <location>
        <begin position="1"/>
        <end position="24"/>
    </location>
</feature>
<protein>
    <recommendedName>
        <fullName evidence="5">Secreted protein</fullName>
    </recommendedName>
</protein>
<keyword evidence="4" id="KW-1185">Reference proteome</keyword>
<sequence length="204" mass="21870">MVVSTKVLIPLVILLTTNLKHTAGQFPTEGNGANVIRETPKNGSELIATPPYRPERTGEANFTNVGVTDLSTGLFCTSIDGLLHQYLYNADSTSNKKSGSIVKNRAKRHETGKKASKRPNGIGKVKQAKRHQEIAKGCLHHPAGTALRAVRPGEFSPPKTSAPTALVMSRIFSQRTDSARAPLSGIARPSGRAHPTMRGAPTPY</sequence>
<feature type="region of interest" description="Disordered" evidence="1">
    <location>
        <begin position="94"/>
        <end position="125"/>
    </location>
</feature>
<evidence type="ECO:0000313" key="4">
    <source>
        <dbReference type="Proteomes" id="UP000198287"/>
    </source>
</evidence>
<evidence type="ECO:0008006" key="5">
    <source>
        <dbReference type="Google" id="ProtNLM"/>
    </source>
</evidence>
<feature type="compositionally biased region" description="Basic residues" evidence="1">
    <location>
        <begin position="104"/>
        <end position="117"/>
    </location>
</feature>
<reference evidence="3 4" key="1">
    <citation type="submission" date="2015-12" db="EMBL/GenBank/DDBJ databases">
        <title>The genome of Folsomia candida.</title>
        <authorList>
            <person name="Faddeeva A."/>
            <person name="Derks M.F."/>
            <person name="Anvar Y."/>
            <person name="Smit S."/>
            <person name="Van Straalen N."/>
            <person name="Roelofs D."/>
        </authorList>
    </citation>
    <scope>NUCLEOTIDE SEQUENCE [LARGE SCALE GENOMIC DNA]</scope>
    <source>
        <strain evidence="3 4">VU population</strain>
        <tissue evidence="3">Whole body</tissue>
    </source>
</reference>
<evidence type="ECO:0000313" key="3">
    <source>
        <dbReference type="EMBL" id="OXA41625.1"/>
    </source>
</evidence>
<keyword evidence="2" id="KW-0732">Signal</keyword>
<dbReference type="EMBL" id="LNIX01000029">
    <property type="protein sequence ID" value="OXA41625.1"/>
    <property type="molecule type" value="Genomic_DNA"/>
</dbReference>
<organism evidence="3 4">
    <name type="scientific">Folsomia candida</name>
    <name type="common">Springtail</name>
    <dbReference type="NCBI Taxonomy" id="158441"/>
    <lineage>
        <taxon>Eukaryota</taxon>
        <taxon>Metazoa</taxon>
        <taxon>Ecdysozoa</taxon>
        <taxon>Arthropoda</taxon>
        <taxon>Hexapoda</taxon>
        <taxon>Collembola</taxon>
        <taxon>Entomobryomorpha</taxon>
        <taxon>Isotomoidea</taxon>
        <taxon>Isotomidae</taxon>
        <taxon>Proisotominae</taxon>
        <taxon>Folsomia</taxon>
    </lineage>
</organism>
<gene>
    <name evidence="3" type="ORF">Fcan01_23677</name>
</gene>
<evidence type="ECO:0000256" key="2">
    <source>
        <dbReference type="SAM" id="SignalP"/>
    </source>
</evidence>
<proteinExistence type="predicted"/>